<dbReference type="EMBL" id="JBJUIK010000007">
    <property type="protein sequence ID" value="KAL3522737.1"/>
    <property type="molecule type" value="Genomic_DNA"/>
</dbReference>
<dbReference type="Proteomes" id="UP001630127">
    <property type="component" value="Unassembled WGS sequence"/>
</dbReference>
<comment type="caution">
    <text evidence="1">The sequence shown here is derived from an EMBL/GenBank/DDBJ whole genome shotgun (WGS) entry which is preliminary data.</text>
</comment>
<sequence length="100" mass="11050">MITKYLNKEIKVIPTQNSKGNLTEREVNAPNEEQPSKFDDHDQSVDLVGNTLEEMEASVTGPSKFDVFSNGVHTFLNVNLTKNLEEGGNDAANSQARTQI</sequence>
<keyword evidence="2" id="KW-1185">Reference proteome</keyword>
<gene>
    <name evidence="1" type="ORF">ACH5RR_015571</name>
</gene>
<organism evidence="1 2">
    <name type="scientific">Cinchona calisaya</name>
    <dbReference type="NCBI Taxonomy" id="153742"/>
    <lineage>
        <taxon>Eukaryota</taxon>
        <taxon>Viridiplantae</taxon>
        <taxon>Streptophyta</taxon>
        <taxon>Embryophyta</taxon>
        <taxon>Tracheophyta</taxon>
        <taxon>Spermatophyta</taxon>
        <taxon>Magnoliopsida</taxon>
        <taxon>eudicotyledons</taxon>
        <taxon>Gunneridae</taxon>
        <taxon>Pentapetalae</taxon>
        <taxon>asterids</taxon>
        <taxon>lamiids</taxon>
        <taxon>Gentianales</taxon>
        <taxon>Rubiaceae</taxon>
        <taxon>Cinchonoideae</taxon>
        <taxon>Cinchoneae</taxon>
        <taxon>Cinchona</taxon>
    </lineage>
</organism>
<dbReference type="AlphaFoldDB" id="A0ABD2ZX49"/>
<evidence type="ECO:0000313" key="1">
    <source>
        <dbReference type="EMBL" id="KAL3522737.1"/>
    </source>
</evidence>
<protein>
    <submittedName>
        <fullName evidence="1">Uncharacterized protein</fullName>
    </submittedName>
</protein>
<reference evidence="1 2" key="1">
    <citation type="submission" date="2024-11" db="EMBL/GenBank/DDBJ databases">
        <title>A near-complete genome assembly of Cinchona calisaya.</title>
        <authorList>
            <person name="Lian D.C."/>
            <person name="Zhao X.W."/>
            <person name="Wei L."/>
        </authorList>
    </citation>
    <scope>NUCLEOTIDE SEQUENCE [LARGE SCALE GENOMIC DNA]</scope>
    <source>
        <tissue evidence="1">Nenye</tissue>
    </source>
</reference>
<evidence type="ECO:0000313" key="2">
    <source>
        <dbReference type="Proteomes" id="UP001630127"/>
    </source>
</evidence>
<accession>A0ABD2ZX49</accession>
<proteinExistence type="predicted"/>
<name>A0ABD2ZX49_9GENT</name>